<dbReference type="InterPro" id="IPR006675">
    <property type="entry name" value="HDIG_dom"/>
</dbReference>
<evidence type="ECO:0000313" key="4">
    <source>
        <dbReference type="Proteomes" id="UP000646053"/>
    </source>
</evidence>
<dbReference type="Pfam" id="PF07697">
    <property type="entry name" value="7TMR-HDED"/>
    <property type="match status" value="1"/>
</dbReference>
<evidence type="ECO:0000259" key="2">
    <source>
        <dbReference type="SMART" id="SM00471"/>
    </source>
</evidence>
<feature type="transmembrane region" description="Helical" evidence="1">
    <location>
        <begin position="422"/>
        <end position="439"/>
    </location>
</feature>
<dbReference type="AlphaFoldDB" id="A0A8J8CLC5"/>
<dbReference type="EMBL" id="WVIE01000009">
    <property type="protein sequence ID" value="NDJ17615.1"/>
    <property type="molecule type" value="Genomic_DNA"/>
</dbReference>
<proteinExistence type="predicted"/>
<dbReference type="InterPro" id="IPR052722">
    <property type="entry name" value="PgpH_phosphodiesterase"/>
</dbReference>
<reference evidence="3" key="1">
    <citation type="submission" date="2019-12" db="EMBL/GenBank/DDBJ databases">
        <title>High-Quality draft genome sequences of three cyanobacteria isolated from the limestone walls of the Old Cathedral of Coimbra.</title>
        <authorList>
            <person name="Tiago I."/>
            <person name="Soares F."/>
            <person name="Portugal A."/>
        </authorList>
    </citation>
    <scope>NUCLEOTIDE SEQUENCE</scope>
    <source>
        <strain evidence="3">A</strain>
    </source>
</reference>
<dbReference type="Gene3D" id="1.10.3210.10">
    <property type="entry name" value="Hypothetical protein af1432"/>
    <property type="match status" value="1"/>
</dbReference>
<dbReference type="Pfam" id="PF01966">
    <property type="entry name" value="HD"/>
    <property type="match status" value="1"/>
</dbReference>
<keyword evidence="1" id="KW-0472">Membrane</keyword>
<keyword evidence="1" id="KW-0812">Transmembrane</keyword>
<dbReference type="SMART" id="SM00471">
    <property type="entry name" value="HDc"/>
    <property type="match status" value="1"/>
</dbReference>
<dbReference type="PANTHER" id="PTHR36442">
    <property type="entry name" value="CYCLIC-DI-AMP PHOSPHODIESTERASE PGPH"/>
    <property type="match status" value="1"/>
</dbReference>
<dbReference type="InterPro" id="IPR011624">
    <property type="entry name" value="Metal-dep_PHydrolase_7TM_extra"/>
</dbReference>
<dbReference type="PANTHER" id="PTHR36442:SF1">
    <property type="entry name" value="CYCLIC-DI-AMP PHOSPHODIESTERASE PGPH"/>
    <property type="match status" value="1"/>
</dbReference>
<dbReference type="NCBIfam" id="TIGR00277">
    <property type="entry name" value="HDIG"/>
    <property type="match status" value="1"/>
</dbReference>
<sequence>MRSFRSLTRRLQQVCIQWGWHLHRAVSIDHLQYFFVSITSINRVKTLRKRLTHKDGVPQVIRQGFAGQMALVLAALSLTSALGHGFYNQPQLSVGKLAPQTIQAPVDATVEDKPATEEKRKKARTVAIAVWMLDSTTTDRIRQEVQTALVKGARLRQQVGTVPFADPRLLSEATQKYLRRAEEREWQQILEAAQQSSEQNDSTTLSDPSQWGAMVDLQLHRPRPQIFSKLVEQITQARQQYATTLSAFQTPATQPVYDFSILDIPEPMWQKMQSEVLQTSERMLVQGIPPGLPSSQVERAIALNLDIATPPETREIATKLLLSTLKPNLIKDEERSRLQAEKAAQDVPPELVSVRRGEVIAQAGQPITPQDFLLLDYFQLSRRETHWAGLVGFGVLVGGAVVVFWQLEQRFHPEGLRNRDYWLVWLMTLSTPVMVMLGLPSTNLPAIGLLMSTFYGSVLAVPLVGLLSGLIPMGMTISVSQWLPSAAGGLVAAILGRRMRSREELALLGLAIGLIQGMLYLVIGAASGVVWYGLIGKAILYALLGLAWSIVASGISPYLEHAFDVVTTIRLVELSNPNRPLLKRLAAETPGTFQHTLFVANLAEAAARDLGCHVELVRAGTLYHDIGKMHDPLSFIENQMGGPNKHDLINDPWQSACIIRKHVTEGIVMARKARLPKAVQAFIPEHQGTMAIAYFYHQAQEWAKADPTIRVNEADFRYEGPSPQSRETALVMLADSAEAALRSLKEATPDDALNMLNKILAARWKEGQLDDSGLTREEMSKIAQVFVQVWQQSNHQRIAYPKVGKS</sequence>
<keyword evidence="1" id="KW-1133">Transmembrane helix</keyword>
<feature type="domain" description="HD/PDEase" evidence="2">
    <location>
        <begin position="588"/>
        <end position="749"/>
    </location>
</feature>
<keyword evidence="4" id="KW-1185">Reference proteome</keyword>
<dbReference type="Proteomes" id="UP000646053">
    <property type="component" value="Unassembled WGS sequence"/>
</dbReference>
<feature type="transmembrane region" description="Helical" evidence="1">
    <location>
        <begin position="446"/>
        <end position="471"/>
    </location>
</feature>
<feature type="transmembrane region" description="Helical" evidence="1">
    <location>
        <begin position="507"/>
        <end position="532"/>
    </location>
</feature>
<evidence type="ECO:0000313" key="3">
    <source>
        <dbReference type="EMBL" id="NDJ17615.1"/>
    </source>
</evidence>
<dbReference type="InterPro" id="IPR006674">
    <property type="entry name" value="HD_domain"/>
</dbReference>
<dbReference type="CDD" id="cd00077">
    <property type="entry name" value="HDc"/>
    <property type="match status" value="1"/>
</dbReference>
<dbReference type="RefSeq" id="WP_162423123.1">
    <property type="nucleotide sequence ID" value="NZ_WVIE01000009.1"/>
</dbReference>
<gene>
    <name evidence="3" type="ORF">GS601_09980</name>
</gene>
<comment type="caution">
    <text evidence="3">The sequence shown here is derived from an EMBL/GenBank/DDBJ whole genome shotgun (WGS) entry which is preliminary data.</text>
</comment>
<accession>A0A8J8CLC5</accession>
<dbReference type="Pfam" id="PF07698">
    <property type="entry name" value="7TM-7TMR_HD"/>
    <property type="match status" value="1"/>
</dbReference>
<organism evidence="3 4">
    <name type="scientific">Myxacorys almedinensis A</name>
    <dbReference type="NCBI Taxonomy" id="2690445"/>
    <lineage>
        <taxon>Bacteria</taxon>
        <taxon>Bacillati</taxon>
        <taxon>Cyanobacteriota</taxon>
        <taxon>Cyanophyceae</taxon>
        <taxon>Leptolyngbyales</taxon>
        <taxon>Leptolyngbyaceae</taxon>
        <taxon>Myxacorys</taxon>
        <taxon>Myxacorys almedinensis</taxon>
    </lineage>
</organism>
<dbReference type="InterPro" id="IPR003607">
    <property type="entry name" value="HD/PDEase_dom"/>
</dbReference>
<dbReference type="InterPro" id="IPR011621">
    <property type="entry name" value="Metal-dep_PHydrolase_7TM_intra"/>
</dbReference>
<dbReference type="SUPFAM" id="SSF109604">
    <property type="entry name" value="HD-domain/PDEase-like"/>
    <property type="match status" value="1"/>
</dbReference>
<feature type="transmembrane region" description="Helical" evidence="1">
    <location>
        <begin position="387"/>
        <end position="407"/>
    </location>
</feature>
<feature type="transmembrane region" description="Helical" evidence="1">
    <location>
        <begin position="538"/>
        <end position="559"/>
    </location>
</feature>
<evidence type="ECO:0000256" key="1">
    <source>
        <dbReference type="SAM" id="Phobius"/>
    </source>
</evidence>
<protein>
    <submittedName>
        <fullName evidence="3">HDIG domain-containing protein</fullName>
    </submittedName>
</protein>
<name>A0A8J8CLC5_9CYAN</name>